<sequence>MTRSWKIPTVPELKAEEPPTIWVPVIALFIILAAGIIVTILTWKQGVSIISAEFFARALLIPVLIWGALCALYYHPFEDWSEKTTFWNWRCKGNYARWRYWTQWHVAIIDSAVVTPEVDLAERMLGLEGDPPNNTGKSVPLQPGLADNAERVLEKLIAPLAKHVKRIDGTERLRLILQARDDALIVPLMSAFTKLGFGKVSPSAISRIDPGKEASLVAEWLKPEEPYYGYGQRERAFDACLLVAAQFNQEGVEPDCTEAAVALFITSASVAAKYKFEPQAKLFRPAVAAPAKVSERLHAMQTAAPTPLEHFKHIWHSSLPKLARHNTVAAIEANEKKLIAHDLDQAIGKPGPASPWLLQALAARMVTFGQGPQLIAVPDEQGVMLNFVASNLSHVPDVPDNPPLAFGSFSLACLLACLGGLMMLLIASEKVGPVWFWTILGVTLMLIVVGVPAGSILKCRRVDDEFWSNARR</sequence>
<dbReference type="OrthoDB" id="9005031at2"/>
<keyword evidence="3" id="KW-1185">Reference proteome</keyword>
<comment type="caution">
    <text evidence="2">The sequence shown here is derived from an EMBL/GenBank/DDBJ whole genome shotgun (WGS) entry which is preliminary data.</text>
</comment>
<organism evidence="2 3">
    <name type="scientific">Caballeronia arvi</name>
    <dbReference type="NCBI Taxonomy" id="1777135"/>
    <lineage>
        <taxon>Bacteria</taxon>
        <taxon>Pseudomonadati</taxon>
        <taxon>Pseudomonadota</taxon>
        <taxon>Betaproteobacteria</taxon>
        <taxon>Burkholderiales</taxon>
        <taxon>Burkholderiaceae</taxon>
        <taxon>Caballeronia</taxon>
    </lineage>
</organism>
<evidence type="ECO:0000256" key="1">
    <source>
        <dbReference type="SAM" id="Phobius"/>
    </source>
</evidence>
<feature type="transmembrane region" description="Helical" evidence="1">
    <location>
        <begin position="434"/>
        <end position="457"/>
    </location>
</feature>
<evidence type="ECO:0000313" key="3">
    <source>
        <dbReference type="Proteomes" id="UP000055019"/>
    </source>
</evidence>
<dbReference type="AlphaFoldDB" id="A0A158KTE7"/>
<feature type="transmembrane region" description="Helical" evidence="1">
    <location>
        <begin position="54"/>
        <end position="74"/>
    </location>
</feature>
<dbReference type="Proteomes" id="UP000055019">
    <property type="component" value="Unassembled WGS sequence"/>
</dbReference>
<keyword evidence="1" id="KW-0472">Membrane</keyword>
<name>A0A158KTE7_9BURK</name>
<feature type="transmembrane region" description="Helical" evidence="1">
    <location>
        <begin position="20"/>
        <end position="42"/>
    </location>
</feature>
<accession>A0A158KTE7</accession>
<dbReference type="EMBL" id="FCOM02000051">
    <property type="protein sequence ID" value="SAL84245.1"/>
    <property type="molecule type" value="Genomic_DNA"/>
</dbReference>
<keyword evidence="1" id="KW-0812">Transmembrane</keyword>
<evidence type="ECO:0000313" key="2">
    <source>
        <dbReference type="EMBL" id="SAL84245.1"/>
    </source>
</evidence>
<keyword evidence="1" id="KW-1133">Transmembrane helix</keyword>
<feature type="transmembrane region" description="Helical" evidence="1">
    <location>
        <begin position="404"/>
        <end position="427"/>
    </location>
</feature>
<reference evidence="2" key="1">
    <citation type="submission" date="2016-01" db="EMBL/GenBank/DDBJ databases">
        <authorList>
            <person name="Peeters C."/>
        </authorList>
    </citation>
    <scope>NUCLEOTIDE SEQUENCE [LARGE SCALE GENOMIC DNA]</scope>
    <source>
        <strain evidence="2">LMG 29317</strain>
    </source>
</reference>
<proteinExistence type="predicted"/>
<protein>
    <submittedName>
        <fullName evidence="2">Uncharacterized protein</fullName>
    </submittedName>
</protein>
<gene>
    <name evidence="2" type="ORF">AWB74_06873</name>
</gene>
<dbReference type="RefSeq" id="WP_061151064.1">
    <property type="nucleotide sequence ID" value="NZ_FCOM02000051.1"/>
</dbReference>